<evidence type="ECO:0000256" key="2">
    <source>
        <dbReference type="ARBA" id="ARBA00006671"/>
    </source>
</evidence>
<dbReference type="InterPro" id="IPR008966">
    <property type="entry name" value="Adhesion_dom_sf"/>
</dbReference>
<comment type="subcellular location">
    <subcellularLocation>
        <location evidence="1">Fimbrium</location>
    </subcellularLocation>
</comment>
<evidence type="ECO:0000313" key="7">
    <source>
        <dbReference type="EMBL" id="MBJ2118036.1"/>
    </source>
</evidence>
<evidence type="ECO:0000256" key="1">
    <source>
        <dbReference type="ARBA" id="ARBA00004561"/>
    </source>
</evidence>
<dbReference type="RefSeq" id="WP_161671388.1">
    <property type="nucleotide sequence ID" value="NZ_CAXOKO010000002.1"/>
</dbReference>
<dbReference type="InterPro" id="IPR000259">
    <property type="entry name" value="Adhesion_dom_fimbrial"/>
</dbReference>
<proteinExistence type="inferred from homology"/>
<evidence type="ECO:0000256" key="5">
    <source>
        <dbReference type="SAM" id="SignalP"/>
    </source>
</evidence>
<keyword evidence="8" id="KW-1185">Reference proteome</keyword>
<evidence type="ECO:0000256" key="4">
    <source>
        <dbReference type="ARBA" id="ARBA00023263"/>
    </source>
</evidence>
<dbReference type="Proteomes" id="UP000619976">
    <property type="component" value="Unassembled WGS sequence"/>
</dbReference>
<keyword evidence="4" id="KW-0281">Fimbrium</keyword>
<dbReference type="PANTHER" id="PTHR33420">
    <property type="entry name" value="FIMBRIAL SUBUNIT ELFA-RELATED"/>
    <property type="match status" value="1"/>
</dbReference>
<keyword evidence="3 5" id="KW-0732">Signal</keyword>
<organism evidence="7 8">
    <name type="scientific">Proteus penneri</name>
    <dbReference type="NCBI Taxonomy" id="102862"/>
    <lineage>
        <taxon>Bacteria</taxon>
        <taxon>Pseudomonadati</taxon>
        <taxon>Pseudomonadota</taxon>
        <taxon>Gammaproteobacteria</taxon>
        <taxon>Enterobacterales</taxon>
        <taxon>Morganellaceae</taxon>
        <taxon>Proteus</taxon>
    </lineage>
</organism>
<name>A0ABS0W404_9GAMM</name>
<dbReference type="InterPro" id="IPR036937">
    <property type="entry name" value="Adhesion_dom_fimbrial_sf"/>
</dbReference>
<dbReference type="Gene3D" id="2.60.40.1090">
    <property type="entry name" value="Fimbrial-type adhesion domain"/>
    <property type="match status" value="1"/>
</dbReference>
<dbReference type="PANTHER" id="PTHR33420:SF3">
    <property type="entry name" value="FIMBRIAL SUBUNIT ELFA"/>
    <property type="match status" value="1"/>
</dbReference>
<evidence type="ECO:0000256" key="3">
    <source>
        <dbReference type="ARBA" id="ARBA00022729"/>
    </source>
</evidence>
<evidence type="ECO:0000313" key="8">
    <source>
        <dbReference type="Proteomes" id="UP000619976"/>
    </source>
</evidence>
<feature type="signal peptide" evidence="5">
    <location>
        <begin position="1"/>
        <end position="26"/>
    </location>
</feature>
<feature type="chain" id="PRO_5045401542" evidence="5">
    <location>
        <begin position="27"/>
        <end position="187"/>
    </location>
</feature>
<comment type="caution">
    <text evidence="7">The sequence shown here is derived from an EMBL/GenBank/DDBJ whole genome shotgun (WGS) entry which is preliminary data.</text>
</comment>
<dbReference type="EMBL" id="JAEKCB010000004">
    <property type="protein sequence ID" value="MBJ2118036.1"/>
    <property type="molecule type" value="Genomic_DNA"/>
</dbReference>
<sequence length="187" mass="20669">MKLIKFKKKVISLFLTLFLFPLIASSQDSIKYNFSVQFFKNTCDVETPENIILSKTPDTGIVSSIDIKNDSINIPFSIGLQKCTSKDLSNVSIYISQGNTLADTTNFFNNKADGNIGVQIRDVANNRVFSVNTSNSAAPDPNSIVWDNIKSEAEKKQLTASLRCKTENCEPDIGSFTASVTLSYYVN</sequence>
<dbReference type="Pfam" id="PF00419">
    <property type="entry name" value="Fimbrial"/>
    <property type="match status" value="1"/>
</dbReference>
<accession>A0ABS0W404</accession>
<feature type="domain" description="Fimbrial-type adhesion" evidence="6">
    <location>
        <begin position="34"/>
        <end position="183"/>
    </location>
</feature>
<comment type="similarity">
    <text evidence="2">Belongs to the fimbrial protein family.</text>
</comment>
<dbReference type="InterPro" id="IPR050263">
    <property type="entry name" value="Bact_Fimbrial_Adh_Pro"/>
</dbReference>
<evidence type="ECO:0000259" key="6">
    <source>
        <dbReference type="Pfam" id="PF00419"/>
    </source>
</evidence>
<dbReference type="SUPFAM" id="SSF49401">
    <property type="entry name" value="Bacterial adhesins"/>
    <property type="match status" value="1"/>
</dbReference>
<reference evidence="7 8" key="1">
    <citation type="submission" date="2020-12" db="EMBL/GenBank/DDBJ databases">
        <title>Enhanced detection system for hospital associated transmission using whole genome sequencing surveillance.</title>
        <authorList>
            <person name="Harrison L.H."/>
            <person name="Van Tyne D."/>
            <person name="Marsh J.W."/>
            <person name="Griffith M.P."/>
            <person name="Snyder D.J."/>
            <person name="Cooper V.S."/>
            <person name="Mustapha M."/>
        </authorList>
    </citation>
    <scope>NUCLEOTIDE SEQUENCE [LARGE SCALE GENOMIC DNA]</scope>
    <source>
        <strain evidence="7 8">PR00195</strain>
    </source>
</reference>
<gene>
    <name evidence="7" type="ORF">JFQ69_10220</name>
</gene>
<protein>
    <submittedName>
        <fullName evidence="7">Type 1 fimbrial protein</fullName>
    </submittedName>
</protein>